<evidence type="ECO:0000256" key="3">
    <source>
        <dbReference type="ARBA" id="ARBA00022517"/>
    </source>
</evidence>
<dbReference type="Pfam" id="PF04147">
    <property type="entry name" value="Nop14"/>
    <property type="match status" value="1"/>
</dbReference>
<name>A0A199VIJ4_ANACO</name>
<evidence type="ECO:0000256" key="1">
    <source>
        <dbReference type="ARBA" id="ARBA00004604"/>
    </source>
</evidence>
<keyword evidence="5" id="KW-0539">Nucleus</keyword>
<feature type="region of interest" description="Disordered" evidence="7">
    <location>
        <begin position="166"/>
        <end position="210"/>
    </location>
</feature>
<comment type="similarity">
    <text evidence="2">Belongs to the NOP14 family.</text>
</comment>
<dbReference type="PANTHER" id="PTHR23183:SF0">
    <property type="entry name" value="NUCLEOLAR PROTEIN 14"/>
    <property type="match status" value="1"/>
</dbReference>
<gene>
    <name evidence="8" type="ORF">ACMD2_05544</name>
</gene>
<evidence type="ECO:0000256" key="5">
    <source>
        <dbReference type="ARBA" id="ARBA00023242"/>
    </source>
</evidence>
<proteinExistence type="inferred from homology"/>
<organism evidence="8 9">
    <name type="scientific">Ananas comosus</name>
    <name type="common">Pineapple</name>
    <name type="synonym">Ananas ananas</name>
    <dbReference type="NCBI Taxonomy" id="4615"/>
    <lineage>
        <taxon>Eukaryota</taxon>
        <taxon>Viridiplantae</taxon>
        <taxon>Streptophyta</taxon>
        <taxon>Embryophyta</taxon>
        <taxon>Tracheophyta</taxon>
        <taxon>Spermatophyta</taxon>
        <taxon>Magnoliopsida</taxon>
        <taxon>Liliopsida</taxon>
        <taxon>Poales</taxon>
        <taxon>Bromeliaceae</taxon>
        <taxon>Bromelioideae</taxon>
        <taxon>Ananas</taxon>
    </lineage>
</organism>
<feature type="region of interest" description="Disordered" evidence="7">
    <location>
        <begin position="22"/>
        <end position="55"/>
    </location>
</feature>
<sequence>KKLVVRFLLRFAPFQAPSLRSDLALSPPMAKTRAEPDSSKMNKTKTNKRKRAKSLLSRTAAAAAMKSANPAKENPFETIWSRRKFDILGKKRKGEERRIGLSRSLAIEKRKKTLLKDYEESAKSSKFVDKRIGEQDDTLKEFDKAVLRLQRERLLKLKRARKYDLSDGEDDDIEVHQTQTLSERDDFEEEIPLDDDDKGHGHASRHLNMLDMPHSPETALLDEEEKAPKSKKQVMQEIILKSKYYKAQKAKDREEDEHLMEKLDKDFESLAQSEALLSLMQPNKMNALKALLNKNDKIQTQKEGSFGSTIKEPLDKEKPDAYDKLVKEMVMDSRARPSDRRKTPEEIAQEERERLEKLEEERQKRMLAHDDSSDDVSDDDEDIQKMVSKRSRSISGDDLGDSFSFDQETANKKGWVDGIFENKDVNDDDEEDGTSSDDSEANNEDDDDNDDASDKDDSSGHDLGDISMRDWEQSDDDDLTLDAEEEEKEEEAEDVNEREIKLSKKIREEMQRKGSQDTQRGEVAGKMPPVKDVGLPFVIEAPNSLEELCLLLDNRSETEVIEAINRIRACNSIRLAAENRKKMQVFYGVLLQYFAVLATRSPLNLKLINSLVKPLIEMSTETPYFAAICARQRLIHIRNRLCEDIKIPGKSSWPSLKTLLLLRLWSLIFPCSDFRHVVMTPTLVLMCEYLMRCRIESGRDIVVGSFLCSLVLLVTKQSRKFCPEAITFLQTLLVSCMEFKRGSRVHSQLINHLLEHKSQKPWLLINDRVSELNHIDFLRAMDMRGDSPYFFSNDFKASVIASVVETLKGFVSIYDGLSSFPEIFLPISTLLLEILENPNIPDLLKDNLRDVIDLIREKVDELHMLRRPLQMRKQKPVPIKLLNPKFEENYVKGIDYDPDRERVERKKLKKRLKSEKKGAVRELRKDNYFLSEVKERSRIEREQERAEQYGRAMDFLQKQEHAFKSGQLGKGRKRRK</sequence>
<feature type="compositionally biased region" description="Basic and acidic residues" evidence="7">
    <location>
        <begin position="495"/>
        <end position="515"/>
    </location>
</feature>
<evidence type="ECO:0000313" key="8">
    <source>
        <dbReference type="EMBL" id="OAY76701.1"/>
    </source>
</evidence>
<dbReference type="STRING" id="4615.A0A199VIJ4"/>
<dbReference type="PANTHER" id="PTHR23183">
    <property type="entry name" value="NOP14"/>
    <property type="match status" value="1"/>
</dbReference>
<evidence type="ECO:0000256" key="7">
    <source>
        <dbReference type="SAM" id="MobiDB-lite"/>
    </source>
</evidence>
<feature type="compositionally biased region" description="Low complexity" evidence="7">
    <location>
        <begin position="393"/>
        <end position="406"/>
    </location>
</feature>
<feature type="non-terminal residue" evidence="8">
    <location>
        <position position="1"/>
    </location>
</feature>
<dbReference type="InterPro" id="IPR007276">
    <property type="entry name" value="Nop14"/>
</dbReference>
<evidence type="ECO:0000313" key="9">
    <source>
        <dbReference type="Proteomes" id="UP000092600"/>
    </source>
</evidence>
<feature type="compositionally biased region" description="Acidic residues" evidence="7">
    <location>
        <begin position="372"/>
        <end position="382"/>
    </location>
</feature>
<dbReference type="GO" id="GO:0030692">
    <property type="term" value="C:Noc4p-Nop14p complex"/>
    <property type="evidence" value="ECO:0007669"/>
    <property type="project" value="TreeGrafter"/>
</dbReference>
<feature type="compositionally biased region" description="Acidic residues" evidence="7">
    <location>
        <begin position="426"/>
        <end position="454"/>
    </location>
</feature>
<evidence type="ECO:0000256" key="4">
    <source>
        <dbReference type="ARBA" id="ARBA00022552"/>
    </source>
</evidence>
<dbReference type="AlphaFoldDB" id="A0A199VIJ4"/>
<keyword evidence="4" id="KW-0698">rRNA processing</keyword>
<feature type="compositionally biased region" description="Basic and acidic residues" evidence="7">
    <location>
        <begin position="312"/>
        <end position="371"/>
    </location>
</feature>
<dbReference type="EMBL" id="LSRQ01001743">
    <property type="protein sequence ID" value="OAY76701.1"/>
    <property type="molecule type" value="Genomic_DNA"/>
</dbReference>
<dbReference type="Proteomes" id="UP000092600">
    <property type="component" value="Unassembled WGS sequence"/>
</dbReference>
<reference evidence="8 9" key="1">
    <citation type="journal article" date="2016" name="DNA Res.">
        <title>The draft genome of MD-2 pineapple using hybrid error correction of long reads.</title>
        <authorList>
            <person name="Redwan R.M."/>
            <person name="Saidin A."/>
            <person name="Kumar S.V."/>
        </authorList>
    </citation>
    <scope>NUCLEOTIDE SEQUENCE [LARGE SCALE GENOMIC DNA]</scope>
    <source>
        <strain evidence="9">cv. MD2</strain>
        <tissue evidence="8">Leaf</tissue>
    </source>
</reference>
<feature type="compositionally biased region" description="Basic and acidic residues" evidence="7">
    <location>
        <begin position="455"/>
        <end position="472"/>
    </location>
</feature>
<keyword evidence="3" id="KW-0690">Ribosome biogenesis</keyword>
<dbReference type="GO" id="GO:0032040">
    <property type="term" value="C:small-subunit processome"/>
    <property type="evidence" value="ECO:0007669"/>
    <property type="project" value="InterPro"/>
</dbReference>
<evidence type="ECO:0000256" key="2">
    <source>
        <dbReference type="ARBA" id="ARBA00007466"/>
    </source>
</evidence>
<protein>
    <submittedName>
        <fullName evidence="8">Nucleolar protein 14</fullName>
    </submittedName>
</protein>
<dbReference type="GO" id="GO:0030490">
    <property type="term" value="P:maturation of SSU-rRNA"/>
    <property type="evidence" value="ECO:0007669"/>
    <property type="project" value="TreeGrafter"/>
</dbReference>
<feature type="compositionally biased region" description="Acidic residues" evidence="7">
    <location>
        <begin position="185"/>
        <end position="196"/>
    </location>
</feature>
<accession>A0A199VIJ4</accession>
<feature type="compositionally biased region" description="Acidic residues" evidence="7">
    <location>
        <begin position="473"/>
        <end position="494"/>
    </location>
</feature>
<feature type="region of interest" description="Disordered" evidence="7">
    <location>
        <begin position="297"/>
        <end position="527"/>
    </location>
</feature>
<feature type="compositionally biased region" description="Basic and acidic residues" evidence="7">
    <location>
        <begin position="409"/>
        <end position="425"/>
    </location>
</feature>
<comment type="subcellular location">
    <subcellularLocation>
        <location evidence="1">Nucleus</location>
        <location evidence="1">Nucleolus</location>
    </subcellularLocation>
</comment>
<comment type="caution">
    <text evidence="8">The sequence shown here is derived from an EMBL/GenBank/DDBJ whole genome shotgun (WGS) entry which is preliminary data.</text>
</comment>
<feature type="compositionally biased region" description="Basic residues" evidence="7">
    <location>
        <begin position="42"/>
        <end position="53"/>
    </location>
</feature>
<evidence type="ECO:0000256" key="6">
    <source>
        <dbReference type="ARBA" id="ARBA00024695"/>
    </source>
</evidence>
<comment type="function">
    <text evidence="6">Involved in nucleolar processing of pre-18S ribosomal RNA. Has a role in the nuclear export of 40S pre-ribosomal subunit to the cytoplasm.</text>
</comment>